<dbReference type="EMBL" id="QGKV02000832">
    <property type="protein sequence ID" value="KAF3542489.1"/>
    <property type="molecule type" value="Genomic_DNA"/>
</dbReference>
<accession>A0ABQ7BSM4</accession>
<dbReference type="Proteomes" id="UP000266723">
    <property type="component" value="Unassembled WGS sequence"/>
</dbReference>
<organism evidence="1 2">
    <name type="scientific">Brassica cretica</name>
    <name type="common">Mustard</name>
    <dbReference type="NCBI Taxonomy" id="69181"/>
    <lineage>
        <taxon>Eukaryota</taxon>
        <taxon>Viridiplantae</taxon>
        <taxon>Streptophyta</taxon>
        <taxon>Embryophyta</taxon>
        <taxon>Tracheophyta</taxon>
        <taxon>Spermatophyta</taxon>
        <taxon>Magnoliopsida</taxon>
        <taxon>eudicotyledons</taxon>
        <taxon>Gunneridae</taxon>
        <taxon>Pentapetalae</taxon>
        <taxon>rosids</taxon>
        <taxon>malvids</taxon>
        <taxon>Brassicales</taxon>
        <taxon>Brassicaceae</taxon>
        <taxon>Brassiceae</taxon>
        <taxon>Brassica</taxon>
    </lineage>
</organism>
<comment type="caution">
    <text evidence="1">The sequence shown here is derived from an EMBL/GenBank/DDBJ whole genome shotgun (WGS) entry which is preliminary data.</text>
</comment>
<evidence type="ECO:0000313" key="2">
    <source>
        <dbReference type="Proteomes" id="UP000266723"/>
    </source>
</evidence>
<name>A0ABQ7BSM4_BRACR</name>
<sequence>MKADVCWREWLVIHVCFEPPFFWKCRLWFWREMEERMLCFEQFRLQQNVKVPTRKATLWFSEVVKLGRVWMLSPQPDFSQERVKVVYEAVHPESWGEFVLQW</sequence>
<keyword evidence="2" id="KW-1185">Reference proteome</keyword>
<proteinExistence type="predicted"/>
<gene>
    <name evidence="1" type="ORF">DY000_02005942</name>
</gene>
<reference evidence="1 2" key="1">
    <citation type="journal article" date="2020" name="BMC Genomics">
        <title>Intraspecific diversification of the crop wild relative Brassica cretica Lam. using demographic model selection.</title>
        <authorList>
            <person name="Kioukis A."/>
            <person name="Michalopoulou V.A."/>
            <person name="Briers L."/>
            <person name="Pirintsos S."/>
            <person name="Studholme D.J."/>
            <person name="Pavlidis P."/>
            <person name="Sarris P.F."/>
        </authorList>
    </citation>
    <scope>NUCLEOTIDE SEQUENCE [LARGE SCALE GENOMIC DNA]</scope>
    <source>
        <strain evidence="2">cv. PFS-1207/04</strain>
    </source>
</reference>
<evidence type="ECO:0000313" key="1">
    <source>
        <dbReference type="EMBL" id="KAF3542489.1"/>
    </source>
</evidence>
<protein>
    <submittedName>
        <fullName evidence="1">Uncharacterized protein</fullName>
    </submittedName>
</protein>